<name>A0AAW2CRI3_9ROSI</name>
<protein>
    <recommendedName>
        <fullName evidence="9">RNase III domain-containing protein</fullName>
    </recommendedName>
</protein>
<dbReference type="SMART" id="SM00535">
    <property type="entry name" value="RIBOc"/>
    <property type="match status" value="1"/>
</dbReference>
<dbReference type="Proteomes" id="UP001459277">
    <property type="component" value="Unassembled WGS sequence"/>
</dbReference>
<comment type="cofactor">
    <cofactor evidence="2">
        <name>Mg(2+)</name>
        <dbReference type="ChEBI" id="CHEBI:18420"/>
    </cofactor>
</comment>
<keyword evidence="6" id="KW-0378">Hydrolase</keyword>
<feature type="domain" description="RNase III" evidence="9">
    <location>
        <begin position="75"/>
        <end position="224"/>
    </location>
</feature>
<dbReference type="PANTHER" id="PTHR14950">
    <property type="entry name" value="DICER-RELATED"/>
    <property type="match status" value="1"/>
</dbReference>
<evidence type="ECO:0000313" key="11">
    <source>
        <dbReference type="Proteomes" id="UP001459277"/>
    </source>
</evidence>
<dbReference type="PROSITE" id="PS50142">
    <property type="entry name" value="RNASE_3_2"/>
    <property type="match status" value="1"/>
</dbReference>
<dbReference type="FunFam" id="1.10.1520.10:FF:000004">
    <property type="entry name" value="Endoribonuclease dicer-like 1"/>
    <property type="match status" value="1"/>
</dbReference>
<organism evidence="10 11">
    <name type="scientific">Lithocarpus litseifolius</name>
    <dbReference type="NCBI Taxonomy" id="425828"/>
    <lineage>
        <taxon>Eukaryota</taxon>
        <taxon>Viridiplantae</taxon>
        <taxon>Streptophyta</taxon>
        <taxon>Embryophyta</taxon>
        <taxon>Tracheophyta</taxon>
        <taxon>Spermatophyta</taxon>
        <taxon>Magnoliopsida</taxon>
        <taxon>eudicotyledons</taxon>
        <taxon>Gunneridae</taxon>
        <taxon>Pentapetalae</taxon>
        <taxon>rosids</taxon>
        <taxon>fabids</taxon>
        <taxon>Fagales</taxon>
        <taxon>Fagaceae</taxon>
        <taxon>Lithocarpus</taxon>
    </lineage>
</organism>
<evidence type="ECO:0000256" key="6">
    <source>
        <dbReference type="ARBA" id="ARBA00022801"/>
    </source>
</evidence>
<comment type="caution">
    <text evidence="10">The sequence shown here is derived from an EMBL/GenBank/DDBJ whole genome shotgun (WGS) entry which is preliminary data.</text>
</comment>
<dbReference type="SUPFAM" id="SSF69065">
    <property type="entry name" value="RNase III domain-like"/>
    <property type="match status" value="1"/>
</dbReference>
<dbReference type="GO" id="GO:0005634">
    <property type="term" value="C:nucleus"/>
    <property type="evidence" value="ECO:0007669"/>
    <property type="project" value="TreeGrafter"/>
</dbReference>
<proteinExistence type="predicted"/>
<dbReference type="InterPro" id="IPR011989">
    <property type="entry name" value="ARM-like"/>
</dbReference>
<keyword evidence="3" id="KW-0540">Nuclease</keyword>
<keyword evidence="7" id="KW-0460">Magnesium</keyword>
<dbReference type="SUPFAM" id="SSF54768">
    <property type="entry name" value="dsRNA-binding domain-like"/>
    <property type="match status" value="1"/>
</dbReference>
<dbReference type="Gene3D" id="1.25.10.10">
    <property type="entry name" value="Leucine-rich Repeat Variant"/>
    <property type="match status" value="1"/>
</dbReference>
<keyword evidence="5" id="KW-0255">Endonuclease</keyword>
<dbReference type="CDD" id="cd00593">
    <property type="entry name" value="RIBOc"/>
    <property type="match status" value="1"/>
</dbReference>
<evidence type="ECO:0000256" key="8">
    <source>
        <dbReference type="ARBA" id="ARBA00022884"/>
    </source>
</evidence>
<dbReference type="PANTHER" id="PTHR14950:SF49">
    <property type="entry name" value="RIBONUCLEASE 3-LIKE PROTEIN 2-RELATED"/>
    <property type="match status" value="1"/>
</dbReference>
<dbReference type="GO" id="GO:0046872">
    <property type="term" value="F:metal ion binding"/>
    <property type="evidence" value="ECO:0007669"/>
    <property type="project" value="UniProtKB-KW"/>
</dbReference>
<dbReference type="AlphaFoldDB" id="A0AAW2CRI3"/>
<accession>A0AAW2CRI3</accession>
<dbReference type="Pfam" id="PF00636">
    <property type="entry name" value="Ribonuclease_3"/>
    <property type="match status" value="1"/>
</dbReference>
<gene>
    <name evidence="10" type="ORF">SO802_014468</name>
</gene>
<evidence type="ECO:0000256" key="2">
    <source>
        <dbReference type="ARBA" id="ARBA00001946"/>
    </source>
</evidence>
<dbReference type="GO" id="GO:0003723">
    <property type="term" value="F:RNA binding"/>
    <property type="evidence" value="ECO:0007669"/>
    <property type="project" value="UniProtKB-KW"/>
</dbReference>
<evidence type="ECO:0000256" key="4">
    <source>
        <dbReference type="ARBA" id="ARBA00022723"/>
    </source>
</evidence>
<dbReference type="Gene3D" id="1.10.1520.10">
    <property type="entry name" value="Ribonuclease III domain"/>
    <property type="match status" value="1"/>
</dbReference>
<dbReference type="GO" id="GO:0005737">
    <property type="term" value="C:cytoplasm"/>
    <property type="evidence" value="ECO:0007669"/>
    <property type="project" value="TreeGrafter"/>
</dbReference>
<keyword evidence="4" id="KW-0479">Metal-binding</keyword>
<dbReference type="GO" id="GO:0004525">
    <property type="term" value="F:ribonuclease III activity"/>
    <property type="evidence" value="ECO:0007669"/>
    <property type="project" value="InterPro"/>
</dbReference>
<sequence length="332" mass="37354">MDRMRACECDALRSCLLDMLQDATFSSCLHEDPTTWTWLQQLLHNVGVITPGVGFLLDYCISKIKKLHRESKTNIRAVEKILSYRFKNKTLLQDALTHSAYTNHNNGKSFRPYKLRLEFLGDAVLRFALGEHLYSTYPGFNTGELSSLRDANVSNEKLAHVAVHHGLHHHIRHNAATSLVDEIQEFADAVSRGDGKVLYGSTKVPKILADIVESLAAAIYVDLKFDLHKLWANSSLVVLYLKIFENLLEPIVTLEDLQQQPKPVKTFFEQCQKQGRKPEIKNLSSGENNIARAYVDGVLVALGSSDQMVIARRNAAKLALLELPNFMPTNIT</sequence>
<comment type="cofactor">
    <cofactor evidence="1">
        <name>Mn(2+)</name>
        <dbReference type="ChEBI" id="CHEBI:29035"/>
    </cofactor>
</comment>
<dbReference type="GO" id="GO:0030422">
    <property type="term" value="P:siRNA processing"/>
    <property type="evidence" value="ECO:0007669"/>
    <property type="project" value="TreeGrafter"/>
</dbReference>
<dbReference type="EMBL" id="JAZDWU010000005">
    <property type="protein sequence ID" value="KAL0000687.1"/>
    <property type="molecule type" value="Genomic_DNA"/>
</dbReference>
<evidence type="ECO:0000313" key="10">
    <source>
        <dbReference type="EMBL" id="KAL0000687.1"/>
    </source>
</evidence>
<evidence type="ECO:0000256" key="3">
    <source>
        <dbReference type="ARBA" id="ARBA00022722"/>
    </source>
</evidence>
<dbReference type="InterPro" id="IPR036389">
    <property type="entry name" value="RNase_III_sf"/>
</dbReference>
<keyword evidence="8" id="KW-0694">RNA-binding</keyword>
<evidence type="ECO:0000256" key="7">
    <source>
        <dbReference type="ARBA" id="ARBA00022842"/>
    </source>
</evidence>
<evidence type="ECO:0000259" key="9">
    <source>
        <dbReference type="PROSITE" id="PS50142"/>
    </source>
</evidence>
<keyword evidence="11" id="KW-1185">Reference proteome</keyword>
<dbReference type="InterPro" id="IPR000999">
    <property type="entry name" value="RNase_III_dom"/>
</dbReference>
<reference evidence="10 11" key="1">
    <citation type="submission" date="2024-01" db="EMBL/GenBank/DDBJ databases">
        <title>A telomere-to-telomere, gap-free genome of sweet tea (Lithocarpus litseifolius).</title>
        <authorList>
            <person name="Zhou J."/>
        </authorList>
    </citation>
    <scope>NUCLEOTIDE SEQUENCE [LARGE SCALE GENOMIC DNA]</scope>
    <source>
        <strain evidence="10">Zhou-2022a</strain>
        <tissue evidence="10">Leaf</tissue>
    </source>
</reference>
<evidence type="ECO:0000256" key="1">
    <source>
        <dbReference type="ARBA" id="ARBA00001936"/>
    </source>
</evidence>
<evidence type="ECO:0000256" key="5">
    <source>
        <dbReference type="ARBA" id="ARBA00022759"/>
    </source>
</evidence>